<feature type="transmembrane region" description="Helical" evidence="1">
    <location>
        <begin position="466"/>
        <end position="487"/>
    </location>
</feature>
<dbReference type="Gene3D" id="1.20.1640.10">
    <property type="entry name" value="Multidrug efflux transporter AcrB transmembrane domain"/>
    <property type="match status" value="2"/>
</dbReference>
<feature type="domain" description="SSD" evidence="2">
    <location>
        <begin position="871"/>
        <end position="1039"/>
    </location>
</feature>
<dbReference type="SUPFAM" id="SSF82866">
    <property type="entry name" value="Multidrug efflux transporter AcrB transmembrane domain"/>
    <property type="match status" value="2"/>
</dbReference>
<dbReference type="Gene3D" id="3.30.70.1430">
    <property type="entry name" value="Multidrug efflux transporter AcrB pore domain"/>
    <property type="match status" value="2"/>
</dbReference>
<reference evidence="3 4" key="1">
    <citation type="journal article" date="2024" name="Microbiology">
        <title>Methylomarinum rosea sp. nov., a novel halophilic methanotrophic bacterium from the hypersaline Lake Elton.</title>
        <authorList>
            <person name="Suleimanov R.Z."/>
            <person name="Oshkin I.Y."/>
            <person name="Danilova O.V."/>
            <person name="Suzina N.E."/>
            <person name="Dedysh S.N."/>
        </authorList>
    </citation>
    <scope>NUCLEOTIDE SEQUENCE [LARGE SCALE GENOMIC DNA]</scope>
    <source>
        <strain evidence="3 4">Ch1-1</strain>
    </source>
</reference>
<dbReference type="SUPFAM" id="SSF82714">
    <property type="entry name" value="Multidrug efflux transporter AcrB TolC docking domain, DN and DC subdomains"/>
    <property type="match status" value="2"/>
</dbReference>
<feature type="transmembrane region" description="Helical" evidence="1">
    <location>
        <begin position="329"/>
        <end position="355"/>
    </location>
</feature>
<feature type="transmembrane region" description="Helical" evidence="1">
    <location>
        <begin position="530"/>
        <end position="548"/>
    </location>
</feature>
<protein>
    <submittedName>
        <fullName evidence="3">Efflux RND transporter permease subunit</fullName>
    </submittedName>
</protein>
<dbReference type="SUPFAM" id="SSF82693">
    <property type="entry name" value="Multidrug efflux transporter AcrB pore domain, PN1, PN2, PC1 and PC2 subdomains"/>
    <property type="match status" value="2"/>
</dbReference>
<dbReference type="Proteomes" id="UP001225378">
    <property type="component" value="Chromosome"/>
</dbReference>
<dbReference type="EMBL" id="CP157743">
    <property type="protein sequence ID" value="XBS19453.1"/>
    <property type="molecule type" value="Genomic_DNA"/>
</dbReference>
<dbReference type="Gene3D" id="3.30.70.1440">
    <property type="entry name" value="Multidrug efflux transporter AcrB pore domain"/>
    <property type="match status" value="1"/>
</dbReference>
<accession>A0AAU7NR49</accession>
<keyword evidence="1" id="KW-0472">Membrane</keyword>
<dbReference type="PANTHER" id="PTHR32063">
    <property type="match status" value="1"/>
</dbReference>
<evidence type="ECO:0000259" key="2">
    <source>
        <dbReference type="PROSITE" id="PS50156"/>
    </source>
</evidence>
<feature type="transmembrane region" description="Helical" evidence="1">
    <location>
        <begin position="361"/>
        <end position="382"/>
    </location>
</feature>
<keyword evidence="1" id="KW-1133">Transmembrane helix</keyword>
<proteinExistence type="predicted"/>
<dbReference type="InterPro" id="IPR001036">
    <property type="entry name" value="Acrflvin-R"/>
</dbReference>
<dbReference type="InterPro" id="IPR027463">
    <property type="entry name" value="AcrB_DN_DC_subdom"/>
</dbReference>
<dbReference type="Gene3D" id="3.30.2090.10">
    <property type="entry name" value="Multidrug efflux transporter AcrB TolC docking domain, DN and DC subdomains"/>
    <property type="match status" value="2"/>
</dbReference>
<feature type="transmembrane region" description="Helical" evidence="1">
    <location>
        <begin position="434"/>
        <end position="454"/>
    </location>
</feature>
<dbReference type="InterPro" id="IPR000731">
    <property type="entry name" value="SSD"/>
</dbReference>
<dbReference type="AlphaFoldDB" id="A0AAU7NR49"/>
<dbReference type="Pfam" id="PF00873">
    <property type="entry name" value="ACR_tran"/>
    <property type="match status" value="1"/>
</dbReference>
<feature type="transmembrane region" description="Helical" evidence="1">
    <location>
        <begin position="6"/>
        <end position="28"/>
    </location>
</feature>
<keyword evidence="4" id="KW-1185">Reference proteome</keyword>
<dbReference type="Gene3D" id="3.30.70.1320">
    <property type="entry name" value="Multidrug efflux transporter AcrB pore domain like"/>
    <property type="match status" value="1"/>
</dbReference>
<feature type="transmembrane region" description="Helical" evidence="1">
    <location>
        <begin position="895"/>
        <end position="916"/>
    </location>
</feature>
<dbReference type="PROSITE" id="PS50156">
    <property type="entry name" value="SSD"/>
    <property type="match status" value="1"/>
</dbReference>
<feature type="transmembrane region" description="Helical" evidence="1">
    <location>
        <begin position="983"/>
        <end position="1002"/>
    </location>
</feature>
<gene>
    <name evidence="3" type="ORF">Q9L42_013930</name>
</gene>
<dbReference type="PRINTS" id="PR00702">
    <property type="entry name" value="ACRIFLAVINRP"/>
</dbReference>
<sequence length="1061" mass="117486">MFQFVIKNGVIVTVAILIVCLFGSLAILRVPIQMIPDLDVRTVSIKTDWPGATPQDVEKEIIIEQEEYLRSMPGLERIISNASTGGGTIELEFGHGADINEVLIRVNNALSQVPSYPENVDQPRILTSSISSNSFMYFRVQPLPGNPQQVDMELMHDYVEDQIKPRLERIPGVSQADMWGGSERQIRIYLDPARLAERHISVADFKRALRQRNQDVSGGDLDSGKRRYLLRTTGRFRSLEDIEDMVIARRNNTSVHLRDVGYVELDRFETRVKSFANGQPNITIGIRREIGANVIEIMEAMMDKVEELNQTLLKRQGLRMELTSEDVQYVRSAVAVVQQNLLLGAVLASAVLFLFLRSFSATLLGASGIPVCTIAAFIGLLLMGRTINVISLAGVAFAIGMTLDNSIVVLENIYRHLHLGKSRVQAALDGVREVWPAVLASTLTTVFVFIPIIYITQEAGQLYSDIAIAIAASIIVSMLVAITVIPAAASRYLGAQPAAHKRAKKSAGLRAADAIIGFVDWILHSVARRLLTMGAILLVTTVIIFALMPKAEYLPEGEEAKTFSFLFAPPGYNLDEVMSVVEPMHDFLLPYLKDKPELYEQGKSEVPALKFIVTYARPQSILFIIETQDRNHIDDLIQVLTKKFSQVPGMVSFSSRGSIFASNLGGTRSINLDISGPELAPLFDTGFKVFLQAKQVFDKPQVRPEPASLTMGQPLLEIQPDWERAAELGFSAEELGYLIWAYSDGAYVDEFFLGDDKIDIFLYSSKGVVKSPEDLNELVLYSPSGNMVTLNSVASIKESVNTETIRRVDGERTVTLSIIPPRDIPLEVAVETVKRDIIENMETSGKLPEGLSLRISGASDRLQATRQALADNFIVAVLISYLLMVAIFRHWGYPLIIMTTVPLGISGGIAGLWLFNWFGGALDKFGLEATQQPFDMLTMLGFLILIGTVVNNPILLVEQARTNIDEKGMEPLQGIIDSVRLRLRPIVMSSVTTILGLSPLVFLPGEGTELYRGIGIIVLFGIMFSTLITLLFIPILLSFIFQWKRYFSKSGVARNDSINIR</sequence>
<dbReference type="GO" id="GO:0042910">
    <property type="term" value="F:xenobiotic transmembrane transporter activity"/>
    <property type="evidence" value="ECO:0007669"/>
    <property type="project" value="TreeGrafter"/>
</dbReference>
<dbReference type="PANTHER" id="PTHR32063:SF0">
    <property type="entry name" value="SWARMING MOTILITY PROTEIN SWRC"/>
    <property type="match status" value="1"/>
</dbReference>
<name>A0AAU7NR49_9GAMM</name>
<evidence type="ECO:0000313" key="3">
    <source>
        <dbReference type="EMBL" id="XBS19453.1"/>
    </source>
</evidence>
<feature type="transmembrane region" description="Helical" evidence="1">
    <location>
        <begin position="389"/>
        <end position="414"/>
    </location>
</feature>
<organism evidence="3 4">
    <name type="scientific">Methylomarinum roseum</name>
    <dbReference type="NCBI Taxonomy" id="3067653"/>
    <lineage>
        <taxon>Bacteria</taxon>
        <taxon>Pseudomonadati</taxon>
        <taxon>Pseudomonadota</taxon>
        <taxon>Gammaproteobacteria</taxon>
        <taxon>Methylococcales</taxon>
        <taxon>Methylococcaceae</taxon>
        <taxon>Methylomarinum</taxon>
    </lineage>
</organism>
<feature type="transmembrane region" description="Helical" evidence="1">
    <location>
        <begin position="1014"/>
        <end position="1041"/>
    </location>
</feature>
<feature type="transmembrane region" description="Helical" evidence="1">
    <location>
        <begin position="936"/>
        <end position="957"/>
    </location>
</feature>
<feature type="transmembrane region" description="Helical" evidence="1">
    <location>
        <begin position="869"/>
        <end position="888"/>
    </location>
</feature>
<dbReference type="GO" id="GO:0005886">
    <property type="term" value="C:plasma membrane"/>
    <property type="evidence" value="ECO:0007669"/>
    <property type="project" value="TreeGrafter"/>
</dbReference>
<evidence type="ECO:0000256" key="1">
    <source>
        <dbReference type="SAM" id="Phobius"/>
    </source>
</evidence>
<evidence type="ECO:0000313" key="4">
    <source>
        <dbReference type="Proteomes" id="UP001225378"/>
    </source>
</evidence>
<dbReference type="RefSeq" id="WP_349431263.1">
    <property type="nucleotide sequence ID" value="NZ_CP157743.1"/>
</dbReference>
<keyword evidence="1" id="KW-0812">Transmembrane</keyword>
<dbReference type="KEGG" id="mech:Q9L42_013930"/>